<dbReference type="InterPro" id="IPR018520">
    <property type="entry name" value="UPP_synth-like_CS"/>
</dbReference>
<dbReference type="AlphaFoldDB" id="A0AAW1GYI0"/>
<accession>A0AAW1GYI0</accession>
<dbReference type="NCBIfam" id="TIGR00055">
    <property type="entry name" value="uppS"/>
    <property type="match status" value="1"/>
</dbReference>
<evidence type="ECO:0000256" key="1">
    <source>
        <dbReference type="ARBA" id="ARBA00001946"/>
    </source>
</evidence>
<dbReference type="InterPro" id="IPR001441">
    <property type="entry name" value="UPP_synth-like"/>
</dbReference>
<dbReference type="PANTHER" id="PTHR10291:SF0">
    <property type="entry name" value="DEHYDRODOLICHYL DIPHOSPHATE SYNTHASE 2"/>
    <property type="match status" value="1"/>
</dbReference>
<dbReference type="GO" id="GO:0045547">
    <property type="term" value="F:ditrans,polycis-polyprenyl diphosphate synthase [(2E,6E)-farnesyl diphosphate specific] activity"/>
    <property type="evidence" value="ECO:0007669"/>
    <property type="project" value="TreeGrafter"/>
</dbReference>
<gene>
    <name evidence="4" type="ORF">RND81_13G084600</name>
</gene>
<dbReference type="Proteomes" id="UP001443914">
    <property type="component" value="Unassembled WGS sequence"/>
</dbReference>
<proteinExistence type="inferred from homology"/>
<dbReference type="PANTHER" id="PTHR10291">
    <property type="entry name" value="DEHYDRODOLICHYL DIPHOSPHATE SYNTHASE FAMILY MEMBER"/>
    <property type="match status" value="1"/>
</dbReference>
<dbReference type="GO" id="GO:0009570">
    <property type="term" value="C:chloroplast stroma"/>
    <property type="evidence" value="ECO:0007669"/>
    <property type="project" value="TreeGrafter"/>
</dbReference>
<keyword evidence="5" id="KW-1185">Reference proteome</keyword>
<comment type="similarity">
    <text evidence="3">Belongs to the UPP synthase family.</text>
</comment>
<dbReference type="SUPFAM" id="SSF64005">
    <property type="entry name" value="Undecaprenyl diphosphate synthase"/>
    <property type="match status" value="1"/>
</dbReference>
<dbReference type="GO" id="GO:0009409">
    <property type="term" value="P:response to cold"/>
    <property type="evidence" value="ECO:0007669"/>
    <property type="project" value="TreeGrafter"/>
</dbReference>
<evidence type="ECO:0000313" key="5">
    <source>
        <dbReference type="Proteomes" id="UP001443914"/>
    </source>
</evidence>
<evidence type="ECO:0000256" key="3">
    <source>
        <dbReference type="RuleBase" id="RU363018"/>
    </source>
</evidence>
<dbReference type="EC" id="2.5.1.-" evidence="3"/>
<organism evidence="4 5">
    <name type="scientific">Saponaria officinalis</name>
    <name type="common">Common soapwort</name>
    <name type="synonym">Lychnis saponaria</name>
    <dbReference type="NCBI Taxonomy" id="3572"/>
    <lineage>
        <taxon>Eukaryota</taxon>
        <taxon>Viridiplantae</taxon>
        <taxon>Streptophyta</taxon>
        <taxon>Embryophyta</taxon>
        <taxon>Tracheophyta</taxon>
        <taxon>Spermatophyta</taxon>
        <taxon>Magnoliopsida</taxon>
        <taxon>eudicotyledons</taxon>
        <taxon>Gunneridae</taxon>
        <taxon>Pentapetalae</taxon>
        <taxon>Caryophyllales</taxon>
        <taxon>Caryophyllaceae</taxon>
        <taxon>Caryophylleae</taxon>
        <taxon>Saponaria</taxon>
    </lineage>
</organism>
<dbReference type="GO" id="GO:0009668">
    <property type="term" value="P:plastid membrane organization"/>
    <property type="evidence" value="ECO:0007669"/>
    <property type="project" value="TreeGrafter"/>
</dbReference>
<evidence type="ECO:0000256" key="2">
    <source>
        <dbReference type="ARBA" id="ARBA00022679"/>
    </source>
</evidence>
<name>A0AAW1GYI0_SAPOF</name>
<keyword evidence="2 3" id="KW-0808">Transferase</keyword>
<sequence length="310" mass="35785">MHTLLRQTSLIISKPPNVQATLEHHLLKHKTSNTAKILTKEKKHYSSIICQSKTHTDAVAITPGDNDIEDQYESLGLRREWMPNHVAVILDGTRRWSKANGKPVNYQPFFQANTLFADLCLRWGIGTATTYIYSLKNLLRGYEANELLFRQLQKYLDDNFDDIKRKGIKLWMIGEKSALPEYLRHTIEKVEEGTKNNTKLELMFALCYGGTDEMVKATRSICQKVKEGVIDPEDVNDELFEKELWTGPSRAPNPDLLIRTGGRVRVSNYLIWQLAQTELYFCDTYAPDFKEADFIDALKSYQQRERTFGE</sequence>
<dbReference type="EMBL" id="JBDFQZ010000013">
    <property type="protein sequence ID" value="KAK9668762.1"/>
    <property type="molecule type" value="Genomic_DNA"/>
</dbReference>
<reference evidence="4" key="1">
    <citation type="submission" date="2024-03" db="EMBL/GenBank/DDBJ databases">
        <title>WGS assembly of Saponaria officinalis var. Norfolk2.</title>
        <authorList>
            <person name="Jenkins J."/>
            <person name="Shu S."/>
            <person name="Grimwood J."/>
            <person name="Barry K."/>
            <person name="Goodstein D."/>
            <person name="Schmutz J."/>
            <person name="Leebens-Mack J."/>
            <person name="Osbourn A."/>
        </authorList>
    </citation>
    <scope>NUCLEOTIDE SEQUENCE [LARGE SCALE GENOMIC DNA]</scope>
    <source>
        <strain evidence="4">JIC</strain>
    </source>
</reference>
<dbReference type="Gene3D" id="3.40.1180.10">
    <property type="entry name" value="Decaprenyl diphosphate synthase-like"/>
    <property type="match status" value="1"/>
</dbReference>
<evidence type="ECO:0000313" key="4">
    <source>
        <dbReference type="EMBL" id="KAK9668762.1"/>
    </source>
</evidence>
<dbReference type="InterPro" id="IPR036424">
    <property type="entry name" value="UPP_synth-like_sf"/>
</dbReference>
<dbReference type="Pfam" id="PF01255">
    <property type="entry name" value="Prenyltransf"/>
    <property type="match status" value="1"/>
</dbReference>
<protein>
    <recommendedName>
        <fullName evidence="3">Alkyl transferase</fullName>
        <ecNumber evidence="3">2.5.1.-</ecNumber>
    </recommendedName>
</protein>
<dbReference type="CDD" id="cd00475">
    <property type="entry name" value="Cis_IPPS"/>
    <property type="match status" value="1"/>
</dbReference>
<dbReference type="HAMAP" id="MF_01139">
    <property type="entry name" value="ISPT"/>
    <property type="match status" value="1"/>
</dbReference>
<dbReference type="PROSITE" id="PS01066">
    <property type="entry name" value="UPP_SYNTHASE"/>
    <property type="match status" value="1"/>
</dbReference>
<dbReference type="GO" id="GO:0016094">
    <property type="term" value="P:polyprenol biosynthetic process"/>
    <property type="evidence" value="ECO:0007669"/>
    <property type="project" value="TreeGrafter"/>
</dbReference>
<comment type="cofactor">
    <cofactor evidence="1">
        <name>Mg(2+)</name>
        <dbReference type="ChEBI" id="CHEBI:18420"/>
    </cofactor>
</comment>
<comment type="caution">
    <text evidence="4">The sequence shown here is derived from an EMBL/GenBank/DDBJ whole genome shotgun (WGS) entry which is preliminary data.</text>
</comment>